<reference evidence="4" key="1">
    <citation type="submission" date="2023-10" db="EMBL/GenBank/DDBJ databases">
        <title>Genome assembly of Pristionchus species.</title>
        <authorList>
            <person name="Yoshida K."/>
            <person name="Sommer R.J."/>
        </authorList>
    </citation>
    <scope>NUCLEOTIDE SEQUENCE</scope>
    <source>
        <strain evidence="4">RS5133</strain>
    </source>
</reference>
<dbReference type="Gene3D" id="3.40.50.1820">
    <property type="entry name" value="alpha/beta hydrolase"/>
    <property type="match status" value="1"/>
</dbReference>
<comment type="similarity">
    <text evidence="1">Belongs to the type-B carboxylesterase/lipase family.</text>
</comment>
<gene>
    <name evidence="4" type="ORF">PFISCL1PPCAC_7449</name>
</gene>
<name>A0AAV5VDD1_9BILA</name>
<keyword evidence="2" id="KW-0378">Hydrolase</keyword>
<evidence type="ECO:0000313" key="4">
    <source>
        <dbReference type="EMBL" id="GMT16152.1"/>
    </source>
</evidence>
<dbReference type="InterPro" id="IPR002018">
    <property type="entry name" value="CarbesteraseB"/>
</dbReference>
<dbReference type="EMBL" id="BTSY01000002">
    <property type="protein sequence ID" value="GMT16152.1"/>
    <property type="molecule type" value="Genomic_DNA"/>
</dbReference>
<dbReference type="AlphaFoldDB" id="A0AAV5VDD1"/>
<comment type="caution">
    <text evidence="4">The sequence shown here is derived from an EMBL/GenBank/DDBJ whole genome shotgun (WGS) entry which is preliminary data.</text>
</comment>
<accession>A0AAV5VDD1</accession>
<dbReference type="PANTHER" id="PTHR43142:SF1">
    <property type="entry name" value="CARBOXYLIC ESTER HYDROLASE"/>
    <property type="match status" value="1"/>
</dbReference>
<evidence type="ECO:0000256" key="1">
    <source>
        <dbReference type="ARBA" id="ARBA00005964"/>
    </source>
</evidence>
<dbReference type="PANTHER" id="PTHR43142">
    <property type="entry name" value="CARBOXYLIC ESTER HYDROLASE"/>
    <property type="match status" value="1"/>
</dbReference>
<evidence type="ECO:0000313" key="5">
    <source>
        <dbReference type="Proteomes" id="UP001432322"/>
    </source>
</evidence>
<feature type="domain" description="Carboxylesterase type B" evidence="3">
    <location>
        <begin position="18"/>
        <end position="144"/>
    </location>
</feature>
<organism evidence="4 5">
    <name type="scientific">Pristionchus fissidentatus</name>
    <dbReference type="NCBI Taxonomy" id="1538716"/>
    <lineage>
        <taxon>Eukaryota</taxon>
        <taxon>Metazoa</taxon>
        <taxon>Ecdysozoa</taxon>
        <taxon>Nematoda</taxon>
        <taxon>Chromadorea</taxon>
        <taxon>Rhabditida</taxon>
        <taxon>Rhabditina</taxon>
        <taxon>Diplogasteromorpha</taxon>
        <taxon>Diplogasteroidea</taxon>
        <taxon>Neodiplogasteridae</taxon>
        <taxon>Pristionchus</taxon>
    </lineage>
</organism>
<dbReference type="Pfam" id="PF00135">
    <property type="entry name" value="COesterase"/>
    <property type="match status" value="1"/>
</dbReference>
<protein>
    <recommendedName>
        <fullName evidence="3">Carboxylesterase type B domain-containing protein</fullName>
    </recommendedName>
</protein>
<proteinExistence type="inferred from homology"/>
<keyword evidence="5" id="KW-1185">Reference proteome</keyword>
<sequence length="202" mass="23230">AKEMSAIMNDAYSNGILPTNDDHFGWTKLLTDVFTGQFFDSDLIKDQKWHNQNGNNQTWLFTFTHRSTLSFGIEVDGWIPISHGAELPYLWFYPSKWETYNATDTDLAAADYMGNIWTNFAKNGKLDYPQAGEARNFIEIGDAIKQNTNWRATADDVFNKLIPELLGEFPPLKMSEQSWKKLRELGRKVLSKWNQTTCSRSS</sequence>
<evidence type="ECO:0000259" key="3">
    <source>
        <dbReference type="Pfam" id="PF00135"/>
    </source>
</evidence>
<dbReference type="Proteomes" id="UP001432322">
    <property type="component" value="Unassembled WGS sequence"/>
</dbReference>
<evidence type="ECO:0000256" key="2">
    <source>
        <dbReference type="ARBA" id="ARBA00022801"/>
    </source>
</evidence>
<feature type="non-terminal residue" evidence="4">
    <location>
        <position position="202"/>
    </location>
</feature>
<feature type="non-terminal residue" evidence="4">
    <location>
        <position position="1"/>
    </location>
</feature>
<dbReference type="SUPFAM" id="SSF53474">
    <property type="entry name" value="alpha/beta-Hydrolases"/>
    <property type="match status" value="1"/>
</dbReference>
<dbReference type="GO" id="GO:0016787">
    <property type="term" value="F:hydrolase activity"/>
    <property type="evidence" value="ECO:0007669"/>
    <property type="project" value="UniProtKB-KW"/>
</dbReference>
<dbReference type="InterPro" id="IPR029058">
    <property type="entry name" value="AB_hydrolase_fold"/>
</dbReference>